<gene>
    <name evidence="12" type="primary">GRP1</name>
</gene>
<dbReference type="PROSITE" id="PS50102">
    <property type="entry name" value="RRM"/>
    <property type="match status" value="1"/>
</dbReference>
<dbReference type="GO" id="GO:1990428">
    <property type="term" value="P:miRNA transport"/>
    <property type="evidence" value="ECO:0007669"/>
    <property type="project" value="UniProtKB-ARBA"/>
</dbReference>
<feature type="domain" description="RRM" evidence="11">
    <location>
        <begin position="35"/>
        <end position="113"/>
    </location>
</feature>
<dbReference type="PANTHER" id="PTHR48027">
    <property type="entry name" value="HETEROGENEOUS NUCLEAR RIBONUCLEOPROTEIN 87F-RELATED"/>
    <property type="match status" value="1"/>
</dbReference>
<protein>
    <submittedName>
        <fullName evidence="12">Putative glycine-rich RNA-binding protein</fullName>
    </submittedName>
</protein>
<evidence type="ECO:0000256" key="3">
    <source>
        <dbReference type="ARBA" id="ARBA00022525"/>
    </source>
</evidence>
<sequence length="143" mass="14953">MAFCNRIGSLIRQTVSQNSAPIDSMLNSIRCMSSSRLFVGGLSWGTDDQSLKDAFSSFGEVTDAKVITDRETGRSRGFGFVNFVDNEAAGSALSSMDGVELNGRSIRVSFAQERSSGPRPGGGGFRGNDGGFGGPSGGYGDGY</sequence>
<dbReference type="InterPro" id="IPR000504">
    <property type="entry name" value="RRM_dom"/>
</dbReference>
<dbReference type="GO" id="GO:0003727">
    <property type="term" value="F:single-stranded RNA binding"/>
    <property type="evidence" value="ECO:0007669"/>
    <property type="project" value="UniProtKB-ARBA"/>
</dbReference>
<evidence type="ECO:0000313" key="12">
    <source>
        <dbReference type="EMBL" id="ACS94937.1"/>
    </source>
</evidence>
<dbReference type="GO" id="GO:0006858">
    <property type="term" value="P:extracellular transport"/>
    <property type="evidence" value="ECO:0007669"/>
    <property type="project" value="UniProtKB-ARBA"/>
</dbReference>
<dbReference type="Gene3D" id="3.30.70.330">
    <property type="match status" value="1"/>
</dbReference>
<evidence type="ECO:0000256" key="8">
    <source>
        <dbReference type="ARBA" id="ARBA00049664"/>
    </source>
</evidence>
<dbReference type="GO" id="GO:0009651">
    <property type="term" value="P:response to salt stress"/>
    <property type="evidence" value="ECO:0007669"/>
    <property type="project" value="UniProtKB-ARBA"/>
</dbReference>
<dbReference type="GO" id="GO:0009409">
    <property type="term" value="P:response to cold"/>
    <property type="evidence" value="ECO:0007669"/>
    <property type="project" value="UniProtKB-ARBA"/>
</dbReference>
<dbReference type="GO" id="GO:0035198">
    <property type="term" value="F:miRNA binding"/>
    <property type="evidence" value="ECO:0007669"/>
    <property type="project" value="UniProtKB-ARBA"/>
</dbReference>
<dbReference type="InterPro" id="IPR052462">
    <property type="entry name" value="SLIRP/GR-RBP-like"/>
</dbReference>
<dbReference type="AlphaFoldDB" id="C6KF85"/>
<dbReference type="SMART" id="SM00360">
    <property type="entry name" value="RRM"/>
    <property type="match status" value="1"/>
</dbReference>
<evidence type="ECO:0000259" key="11">
    <source>
        <dbReference type="PROSITE" id="PS50102"/>
    </source>
</evidence>
<evidence type="ECO:0000256" key="9">
    <source>
        <dbReference type="PROSITE-ProRule" id="PRU00176"/>
    </source>
</evidence>
<dbReference type="EMBL" id="GQ202202">
    <property type="protein sequence ID" value="ACS94937.1"/>
    <property type="molecule type" value="mRNA"/>
</dbReference>
<evidence type="ECO:0000256" key="6">
    <source>
        <dbReference type="ARBA" id="ARBA00022946"/>
    </source>
</evidence>
<dbReference type="Pfam" id="PF00076">
    <property type="entry name" value="RRM_1"/>
    <property type="match status" value="1"/>
</dbReference>
<evidence type="ECO:0000256" key="5">
    <source>
        <dbReference type="ARBA" id="ARBA00022884"/>
    </source>
</evidence>
<comment type="subcellular location">
    <subcellularLocation>
        <location evidence="1">Mitochondrion</location>
    </subcellularLocation>
    <subcellularLocation>
        <location evidence="2">Secreted</location>
    </subcellularLocation>
</comment>
<feature type="compositionally biased region" description="Gly residues" evidence="10">
    <location>
        <begin position="119"/>
        <end position="143"/>
    </location>
</feature>
<keyword evidence="5 9" id="KW-0694">RNA-binding</keyword>
<dbReference type="CDD" id="cd21608">
    <property type="entry name" value="RRM2_NsCP33_like"/>
    <property type="match status" value="1"/>
</dbReference>
<dbReference type="GO" id="GO:0009414">
    <property type="term" value="P:response to water deprivation"/>
    <property type="evidence" value="ECO:0007669"/>
    <property type="project" value="UniProtKB-ARBA"/>
</dbReference>
<dbReference type="GO" id="GO:0003690">
    <property type="term" value="F:double-stranded DNA binding"/>
    <property type="evidence" value="ECO:0007669"/>
    <property type="project" value="UniProtKB-ARBA"/>
</dbReference>
<dbReference type="GO" id="GO:0050688">
    <property type="term" value="P:regulation of defense response to virus"/>
    <property type="evidence" value="ECO:0007669"/>
    <property type="project" value="UniProtKB-ARBA"/>
</dbReference>
<dbReference type="GO" id="GO:0005739">
    <property type="term" value="C:mitochondrion"/>
    <property type="evidence" value="ECO:0007669"/>
    <property type="project" value="UniProtKB-SubCell"/>
</dbReference>
<proteinExistence type="evidence at transcript level"/>
<dbReference type="InterPro" id="IPR035979">
    <property type="entry name" value="RBD_domain_sf"/>
</dbReference>
<evidence type="ECO:0000256" key="4">
    <source>
        <dbReference type="ARBA" id="ARBA00022553"/>
    </source>
</evidence>
<evidence type="ECO:0000256" key="10">
    <source>
        <dbReference type="SAM" id="MobiDB-lite"/>
    </source>
</evidence>
<reference evidence="12" key="1">
    <citation type="submission" date="2009-05" db="EMBL/GenBank/DDBJ databases">
        <title>Cloning and expression of a glycine-rich RNA-binding protein gene from Tamarix hisphida.</title>
        <authorList>
            <person name="Gao C.Q."/>
            <person name="Wang Y.C."/>
            <person name="Liu G.F."/>
            <person name="Yang C.P."/>
        </authorList>
    </citation>
    <scope>NUCLEOTIDE SEQUENCE</scope>
</reference>
<comment type="similarity">
    <text evidence="8">Belongs to the GR-RBP family.</text>
</comment>
<dbReference type="GO" id="GO:0003697">
    <property type="term" value="F:single-stranded DNA binding"/>
    <property type="evidence" value="ECO:0007669"/>
    <property type="project" value="UniProtKB-ARBA"/>
</dbReference>
<dbReference type="GO" id="GO:0005615">
    <property type="term" value="C:extracellular space"/>
    <property type="evidence" value="ECO:0007669"/>
    <property type="project" value="UniProtKB-ARBA"/>
</dbReference>
<keyword evidence="6" id="KW-0809">Transit peptide</keyword>
<evidence type="ECO:0000256" key="2">
    <source>
        <dbReference type="ARBA" id="ARBA00004613"/>
    </source>
</evidence>
<evidence type="ECO:0000256" key="7">
    <source>
        <dbReference type="ARBA" id="ARBA00023128"/>
    </source>
</evidence>
<name>C6KF85_9CARY</name>
<dbReference type="SUPFAM" id="SSF54928">
    <property type="entry name" value="RNA-binding domain, RBD"/>
    <property type="match status" value="1"/>
</dbReference>
<dbReference type="FunFam" id="3.30.70.330:FF:000612">
    <property type="entry name" value="Glycine-rich RNA-binding protein 2"/>
    <property type="match status" value="1"/>
</dbReference>
<feature type="region of interest" description="Disordered" evidence="10">
    <location>
        <begin position="110"/>
        <end position="143"/>
    </location>
</feature>
<dbReference type="InterPro" id="IPR048289">
    <property type="entry name" value="RRM2_NsCP33-like"/>
</dbReference>
<keyword evidence="3" id="KW-0964">Secreted</keyword>
<dbReference type="InterPro" id="IPR012677">
    <property type="entry name" value="Nucleotide-bd_a/b_plait_sf"/>
</dbReference>
<keyword evidence="7" id="KW-0496">Mitochondrion</keyword>
<accession>C6KF85</accession>
<dbReference type="GO" id="GO:0035197">
    <property type="term" value="F:siRNA binding"/>
    <property type="evidence" value="ECO:0007669"/>
    <property type="project" value="UniProtKB-ARBA"/>
</dbReference>
<evidence type="ECO:0000256" key="1">
    <source>
        <dbReference type="ARBA" id="ARBA00004173"/>
    </source>
</evidence>
<keyword evidence="4" id="KW-0597">Phosphoprotein</keyword>
<dbReference type="GO" id="GO:0000959">
    <property type="term" value="P:mitochondrial RNA metabolic process"/>
    <property type="evidence" value="ECO:0007669"/>
    <property type="project" value="UniProtKB-ARBA"/>
</dbReference>
<organism evidence="12">
    <name type="scientific">Tamarix hispida</name>
    <dbReference type="NCBI Taxonomy" id="189793"/>
    <lineage>
        <taxon>Eukaryota</taxon>
        <taxon>Viridiplantae</taxon>
        <taxon>Streptophyta</taxon>
        <taxon>Embryophyta</taxon>
        <taxon>Tracheophyta</taxon>
        <taxon>Spermatophyta</taxon>
        <taxon>Magnoliopsida</taxon>
        <taxon>eudicotyledons</taxon>
        <taxon>Gunneridae</taxon>
        <taxon>Pentapetalae</taxon>
        <taxon>Caryophyllales</taxon>
        <taxon>Tamaricaceae</taxon>
        <taxon>Tamarix</taxon>
    </lineage>
</organism>